<sequence>MDELRVLSKDLDDLWRTEETLRDKSPPQPKPPPHSDEIKILSGLPKVISIRDGRYASYPYDKESQVGEATAPRETTGPPPVEPTLRLVVVPRNEGDKLVQPEEFWGLIKAAGIDAVIYQHITLCSYGFYHYDNHSIDEESPRHIAFILVASSTRSPGPLIRRPWSHRAVYKSHQASPLFLAFASFNMLAHVLDDNIYRNVNTLREIETGTGHGPGRGHMDAADRSTDAFLLTLPALKRRIRTVEPSIEYLQDRAKSLSHAVFGLLTHEDAEINIRVANASKQIAERSRRDSSAMKTIALMTMLFLPGTFYAAVFALPTLQWNTQEPRVVQPEFWIFWAFTIPSTILVMLTSVLMHNHKKTMAFVQGTWAAVYKSAGPPAYSARRRAILISALFTTGFLSGAVSAYFTGSIADRRGRRLACLAFCAISSLSCLLTAAAGPGLPLLFAGRVLGGVGTSLLFSVFDTWMVTDFARRGLAKRGHDLSTTFGVMSTINSVVAIASGVSSEWLVDWAGTRKAPFIFSVGLLGLAAACISSQWSAHALDSPLPYGTIFASFMASMMGASLLFTKISASSSGFSHGTSLSALLAASAVIFYALSSSSPSATRSEQVIFWFFCAFEACVGVYWPCVGVLKGKVVDDASRAQVYGVLRVPLNIFVVVSLAATREAVITPKCLAPVRRF</sequence>
<feature type="transmembrane region" description="Helical" evidence="13">
    <location>
        <begin position="296"/>
        <end position="314"/>
    </location>
</feature>
<keyword evidence="4" id="KW-0813">Transport</keyword>
<evidence type="ECO:0000256" key="10">
    <source>
        <dbReference type="ARBA" id="ARBA00030646"/>
    </source>
</evidence>
<dbReference type="InterPro" id="IPR008509">
    <property type="entry name" value="MOT2/MFSD5"/>
</dbReference>
<keyword evidence="8" id="KW-0406">Ion transport</keyword>
<evidence type="ECO:0000313" key="15">
    <source>
        <dbReference type="Proteomes" id="UP000838763"/>
    </source>
</evidence>
<reference evidence="14" key="1">
    <citation type="submission" date="2022-11" db="EMBL/GenBank/DDBJ databases">
        <authorList>
            <person name="Scott C."/>
            <person name="Bruce N."/>
        </authorList>
    </citation>
    <scope>NUCLEOTIDE SEQUENCE</scope>
</reference>
<dbReference type="SUPFAM" id="SSF103473">
    <property type="entry name" value="MFS general substrate transporter"/>
    <property type="match status" value="1"/>
</dbReference>
<feature type="transmembrane region" description="Helical" evidence="13">
    <location>
        <begin position="608"/>
        <end position="630"/>
    </location>
</feature>
<dbReference type="Gene3D" id="1.20.58.340">
    <property type="entry name" value="Magnesium transport protein CorA, transmembrane region"/>
    <property type="match status" value="1"/>
</dbReference>
<dbReference type="PANTHER" id="PTHR23516:SF1">
    <property type="entry name" value="MOLYBDATE-ANION TRANSPORTER"/>
    <property type="match status" value="1"/>
</dbReference>
<feature type="region of interest" description="Disordered" evidence="12">
    <location>
        <begin position="62"/>
        <end position="83"/>
    </location>
</feature>
<evidence type="ECO:0000256" key="13">
    <source>
        <dbReference type="SAM" id="Phobius"/>
    </source>
</evidence>
<feature type="transmembrane region" description="Helical" evidence="13">
    <location>
        <begin position="516"/>
        <end position="533"/>
    </location>
</feature>
<dbReference type="InterPro" id="IPR036259">
    <property type="entry name" value="MFS_trans_sf"/>
</dbReference>
<feature type="compositionally biased region" description="Basic and acidic residues" evidence="12">
    <location>
        <begin position="15"/>
        <end position="25"/>
    </location>
</feature>
<dbReference type="OrthoDB" id="263957at2759"/>
<feature type="transmembrane region" description="Helical" evidence="13">
    <location>
        <begin position="443"/>
        <end position="462"/>
    </location>
</feature>
<keyword evidence="5" id="KW-1003">Cell membrane</keyword>
<keyword evidence="7 13" id="KW-1133">Transmembrane helix</keyword>
<gene>
    <name evidence="14" type="ORF">PPNO1_LOCUS9007</name>
</gene>
<evidence type="ECO:0000256" key="12">
    <source>
        <dbReference type="SAM" id="MobiDB-lite"/>
    </source>
</evidence>
<feature type="transmembrane region" description="Helical" evidence="13">
    <location>
        <begin position="577"/>
        <end position="596"/>
    </location>
</feature>
<dbReference type="Gene3D" id="1.20.1250.20">
    <property type="entry name" value="MFS general substrate transporter like domains"/>
    <property type="match status" value="1"/>
</dbReference>
<evidence type="ECO:0000256" key="7">
    <source>
        <dbReference type="ARBA" id="ARBA00022989"/>
    </source>
</evidence>
<name>A0A9P1MEV8_9PEZI</name>
<feature type="transmembrane region" description="Helical" evidence="13">
    <location>
        <begin position="545"/>
        <end position="565"/>
    </location>
</feature>
<dbReference type="EMBL" id="CALLCH030000020">
    <property type="protein sequence ID" value="CAI4219446.1"/>
    <property type="molecule type" value="Genomic_DNA"/>
</dbReference>
<dbReference type="GO" id="GO:0005886">
    <property type="term" value="C:plasma membrane"/>
    <property type="evidence" value="ECO:0007669"/>
    <property type="project" value="UniProtKB-SubCell"/>
</dbReference>
<evidence type="ECO:0000256" key="4">
    <source>
        <dbReference type="ARBA" id="ARBA00022448"/>
    </source>
</evidence>
<evidence type="ECO:0000256" key="3">
    <source>
        <dbReference type="ARBA" id="ARBA00021242"/>
    </source>
</evidence>
<feature type="transmembrane region" description="Helical" evidence="13">
    <location>
        <begin position="334"/>
        <end position="354"/>
    </location>
</feature>
<evidence type="ECO:0000313" key="14">
    <source>
        <dbReference type="EMBL" id="CAI4219446.1"/>
    </source>
</evidence>
<protein>
    <recommendedName>
        <fullName evidence="3">Molybdate-anion transporter</fullName>
    </recommendedName>
    <alternativeName>
        <fullName evidence="10">Major facilitator superfamily domain-containing protein 5</fullName>
    </alternativeName>
    <alternativeName>
        <fullName evidence="11">Molybdate transporter 2 homolog</fullName>
    </alternativeName>
</protein>
<dbReference type="Pfam" id="PF05631">
    <property type="entry name" value="MFS_5"/>
    <property type="match status" value="1"/>
</dbReference>
<dbReference type="GO" id="GO:0006811">
    <property type="term" value="P:monoatomic ion transport"/>
    <property type="evidence" value="ECO:0007669"/>
    <property type="project" value="UniProtKB-KW"/>
</dbReference>
<evidence type="ECO:0000256" key="5">
    <source>
        <dbReference type="ARBA" id="ARBA00022475"/>
    </source>
</evidence>
<organism evidence="14 15">
    <name type="scientific">Parascedosporium putredinis</name>
    <dbReference type="NCBI Taxonomy" id="1442378"/>
    <lineage>
        <taxon>Eukaryota</taxon>
        <taxon>Fungi</taxon>
        <taxon>Dikarya</taxon>
        <taxon>Ascomycota</taxon>
        <taxon>Pezizomycotina</taxon>
        <taxon>Sordariomycetes</taxon>
        <taxon>Hypocreomycetidae</taxon>
        <taxon>Microascales</taxon>
        <taxon>Microascaceae</taxon>
        <taxon>Parascedosporium</taxon>
    </lineage>
</organism>
<feature type="transmembrane region" description="Helical" evidence="13">
    <location>
        <begin position="418"/>
        <end position="437"/>
    </location>
</feature>
<keyword evidence="9 13" id="KW-0472">Membrane</keyword>
<evidence type="ECO:0000256" key="6">
    <source>
        <dbReference type="ARBA" id="ARBA00022692"/>
    </source>
</evidence>
<dbReference type="PANTHER" id="PTHR23516">
    <property type="entry name" value="SAM (S-ADENOSYL METHIONINE) TRANSPORTER"/>
    <property type="match status" value="1"/>
</dbReference>
<feature type="transmembrane region" description="Helical" evidence="13">
    <location>
        <begin position="482"/>
        <end position="504"/>
    </location>
</feature>
<evidence type="ECO:0000256" key="9">
    <source>
        <dbReference type="ARBA" id="ARBA00023136"/>
    </source>
</evidence>
<feature type="region of interest" description="Disordered" evidence="12">
    <location>
        <begin position="15"/>
        <end position="38"/>
    </location>
</feature>
<comment type="caution">
    <text evidence="14">The sequence shown here is derived from an EMBL/GenBank/DDBJ whole genome shotgun (WGS) entry which is preliminary data.</text>
</comment>
<keyword evidence="15" id="KW-1185">Reference proteome</keyword>
<evidence type="ECO:0000256" key="1">
    <source>
        <dbReference type="ARBA" id="ARBA00003019"/>
    </source>
</evidence>
<dbReference type="AlphaFoldDB" id="A0A9P1MEV8"/>
<dbReference type="GO" id="GO:0015098">
    <property type="term" value="F:molybdate ion transmembrane transporter activity"/>
    <property type="evidence" value="ECO:0007669"/>
    <property type="project" value="InterPro"/>
</dbReference>
<evidence type="ECO:0000256" key="8">
    <source>
        <dbReference type="ARBA" id="ARBA00023065"/>
    </source>
</evidence>
<evidence type="ECO:0000256" key="11">
    <source>
        <dbReference type="ARBA" id="ARBA00032555"/>
    </source>
</evidence>
<keyword evidence="6 13" id="KW-0812">Transmembrane</keyword>
<feature type="transmembrane region" description="Helical" evidence="13">
    <location>
        <begin position="386"/>
        <end position="406"/>
    </location>
</feature>
<comment type="function">
    <text evidence="1">Mediates high-affinity intracellular uptake of the rare oligo-element molybdenum.</text>
</comment>
<proteinExistence type="predicted"/>
<accession>A0A9P1MEV8</accession>
<comment type="subcellular location">
    <subcellularLocation>
        <location evidence="2">Cell membrane</location>
        <topology evidence="2">Multi-pass membrane protein</topology>
    </subcellularLocation>
</comment>
<dbReference type="Proteomes" id="UP000838763">
    <property type="component" value="Unassembled WGS sequence"/>
</dbReference>
<evidence type="ECO:0000256" key="2">
    <source>
        <dbReference type="ARBA" id="ARBA00004651"/>
    </source>
</evidence>